<dbReference type="Pfam" id="PF02687">
    <property type="entry name" value="FtsX"/>
    <property type="match status" value="1"/>
</dbReference>
<evidence type="ECO:0000256" key="1">
    <source>
        <dbReference type="ARBA" id="ARBA00004651"/>
    </source>
</evidence>
<keyword evidence="3" id="KW-1003">Cell membrane</keyword>
<evidence type="ECO:0000313" key="10">
    <source>
        <dbReference type="EMBL" id="PXV61115.1"/>
    </source>
</evidence>
<feature type="transmembrane region" description="Helical" evidence="7">
    <location>
        <begin position="292"/>
        <end position="313"/>
    </location>
</feature>
<dbReference type="RefSeq" id="WP_110311923.1">
    <property type="nucleotide sequence ID" value="NZ_QICL01000026.1"/>
</dbReference>
<accession>A0A2V3PLU5</accession>
<organism evidence="10 11">
    <name type="scientific">Dysgonomonas alginatilytica</name>
    <dbReference type="NCBI Taxonomy" id="1605892"/>
    <lineage>
        <taxon>Bacteria</taxon>
        <taxon>Pseudomonadati</taxon>
        <taxon>Bacteroidota</taxon>
        <taxon>Bacteroidia</taxon>
        <taxon>Bacteroidales</taxon>
        <taxon>Dysgonomonadaceae</taxon>
        <taxon>Dysgonomonas</taxon>
    </lineage>
</organism>
<dbReference type="InterPro" id="IPR003838">
    <property type="entry name" value="ABC3_permease_C"/>
</dbReference>
<evidence type="ECO:0000256" key="4">
    <source>
        <dbReference type="ARBA" id="ARBA00022692"/>
    </source>
</evidence>
<feature type="transmembrane region" description="Helical" evidence="7">
    <location>
        <begin position="25"/>
        <end position="44"/>
    </location>
</feature>
<dbReference type="Proteomes" id="UP000247973">
    <property type="component" value="Unassembled WGS sequence"/>
</dbReference>
<feature type="transmembrane region" description="Helical" evidence="7">
    <location>
        <begin position="334"/>
        <end position="364"/>
    </location>
</feature>
<dbReference type="PANTHER" id="PTHR30489">
    <property type="entry name" value="LIPOPROTEIN-RELEASING SYSTEM TRANSMEMBRANE PROTEIN LOLE"/>
    <property type="match status" value="1"/>
</dbReference>
<reference evidence="10 11" key="1">
    <citation type="submission" date="2018-03" db="EMBL/GenBank/DDBJ databases">
        <title>Genomic Encyclopedia of Archaeal and Bacterial Type Strains, Phase II (KMG-II): from individual species to whole genera.</title>
        <authorList>
            <person name="Goeker M."/>
        </authorList>
    </citation>
    <scope>NUCLEOTIDE SEQUENCE [LARGE SCALE GENOMIC DNA]</scope>
    <source>
        <strain evidence="10 11">DSM 100214</strain>
    </source>
</reference>
<evidence type="ECO:0000259" key="9">
    <source>
        <dbReference type="Pfam" id="PF12704"/>
    </source>
</evidence>
<protein>
    <submittedName>
        <fullName evidence="10">Lipoprotein-releasing system permease protein</fullName>
    </submittedName>
</protein>
<feature type="domain" description="MacB-like periplasmic core" evidence="9">
    <location>
        <begin position="25"/>
        <end position="260"/>
    </location>
</feature>
<dbReference type="AlphaFoldDB" id="A0A2V3PLU5"/>
<keyword evidence="5 7" id="KW-1133">Transmembrane helix</keyword>
<feature type="transmembrane region" description="Helical" evidence="7">
    <location>
        <begin position="384"/>
        <end position="404"/>
    </location>
</feature>
<dbReference type="EMBL" id="QICL01000026">
    <property type="protein sequence ID" value="PXV61115.1"/>
    <property type="molecule type" value="Genomic_DNA"/>
</dbReference>
<evidence type="ECO:0000256" key="3">
    <source>
        <dbReference type="ARBA" id="ARBA00022475"/>
    </source>
</evidence>
<dbReference type="Pfam" id="PF12704">
    <property type="entry name" value="MacB_PCD"/>
    <property type="match status" value="1"/>
</dbReference>
<evidence type="ECO:0000256" key="5">
    <source>
        <dbReference type="ARBA" id="ARBA00022989"/>
    </source>
</evidence>
<dbReference type="OrthoDB" id="9770036at2"/>
<feature type="domain" description="ABC3 transporter permease C-terminal" evidence="8">
    <location>
        <begin position="292"/>
        <end position="414"/>
    </location>
</feature>
<proteinExistence type="inferred from homology"/>
<evidence type="ECO:0000256" key="7">
    <source>
        <dbReference type="SAM" id="Phobius"/>
    </source>
</evidence>
<comment type="similarity">
    <text evidence="2">Belongs to the ABC-4 integral membrane protein family. LolC/E subfamily.</text>
</comment>
<keyword evidence="10" id="KW-0449">Lipoprotein</keyword>
<comment type="subcellular location">
    <subcellularLocation>
        <location evidence="1">Cell membrane</location>
        <topology evidence="1">Multi-pass membrane protein</topology>
    </subcellularLocation>
</comment>
<keyword evidence="6 7" id="KW-0472">Membrane</keyword>
<evidence type="ECO:0000313" key="11">
    <source>
        <dbReference type="Proteomes" id="UP000247973"/>
    </source>
</evidence>
<dbReference type="PANTHER" id="PTHR30489:SF0">
    <property type="entry name" value="LIPOPROTEIN-RELEASING SYSTEM TRANSMEMBRANE PROTEIN LOLE"/>
    <property type="match status" value="1"/>
</dbReference>
<evidence type="ECO:0000256" key="2">
    <source>
        <dbReference type="ARBA" id="ARBA00005236"/>
    </source>
</evidence>
<evidence type="ECO:0000256" key="6">
    <source>
        <dbReference type="ARBA" id="ARBA00023136"/>
    </source>
</evidence>
<sequence length="420" mass="46520">MNYINRIKLTSYIGFTQLWAKKTQTIVAIAGVTFGIAVFIFLLGCVKGVNQYITELSLEQCPDIRLFNETNISEDAVLDRVHIGENNIVHHPKPKNILLNLRDAQKTIEKLNSNPAVKAVSGIVKSQVYYNFGSSKINGEITGINYEDENKLLDLESKFVAGDSKALSHIPNSLVMGKKLAARLNLNIGDKIVVTTDKGFDFIATLSGIIKIGIPDQDKTICYVNTKTVQTILSVPSSYITDINIKLYDRSLAPAMAQSLVEQHSCSSSDWLKDNPLLFEGDELNDIVFKCIAASILLVAGFGIFNILNMMIYEKMKDIAIIKALGFSDNDVRMIFMIQALTIGFIGAILGLLIGLILSWLATFIPFESEYFLSLDHLPMCFNILYYILGLLFGLLTTSLAGYLPSRKASRLDPITILRG</sequence>
<keyword evidence="11" id="KW-1185">Reference proteome</keyword>
<comment type="caution">
    <text evidence="10">The sequence shown here is derived from an EMBL/GenBank/DDBJ whole genome shotgun (WGS) entry which is preliminary data.</text>
</comment>
<dbReference type="InterPro" id="IPR051447">
    <property type="entry name" value="Lipoprotein-release_system"/>
</dbReference>
<name>A0A2V3PLU5_9BACT</name>
<evidence type="ECO:0000259" key="8">
    <source>
        <dbReference type="Pfam" id="PF02687"/>
    </source>
</evidence>
<dbReference type="GO" id="GO:0044874">
    <property type="term" value="P:lipoprotein localization to outer membrane"/>
    <property type="evidence" value="ECO:0007669"/>
    <property type="project" value="TreeGrafter"/>
</dbReference>
<keyword evidence="4 7" id="KW-0812">Transmembrane</keyword>
<dbReference type="GO" id="GO:0098797">
    <property type="term" value="C:plasma membrane protein complex"/>
    <property type="evidence" value="ECO:0007669"/>
    <property type="project" value="TreeGrafter"/>
</dbReference>
<gene>
    <name evidence="10" type="ORF">CLV62_12649</name>
</gene>
<dbReference type="InterPro" id="IPR025857">
    <property type="entry name" value="MacB_PCD"/>
</dbReference>